<dbReference type="KEGG" id="lvn:BWR22_08495"/>
<sequence length="173" mass="19962">MKVKDLNKNEYLPYFQPYIDRIGDLILLDGLEDGLDKTIQFFKSIPAEKLEYSYAEGKWSIKEIINHLIDSERVFAYRALRFARKDKTPVAGFEENDYAIESFANNRTIEDLLEEYILVRKSTIALYKTFGSDSEILKRTGIASGGEVSVRALGFLVSGHEKHHCEVIKERYL</sequence>
<dbReference type="InterPro" id="IPR034660">
    <property type="entry name" value="DinB/YfiT-like"/>
</dbReference>
<evidence type="ECO:0000313" key="3">
    <source>
        <dbReference type="Proteomes" id="UP000187506"/>
    </source>
</evidence>
<dbReference type="Gene3D" id="1.20.120.450">
    <property type="entry name" value="dinb family like domain"/>
    <property type="match status" value="1"/>
</dbReference>
<dbReference type="Proteomes" id="UP000187506">
    <property type="component" value="Chromosome"/>
</dbReference>
<accession>A0AAC9PX26</accession>
<keyword evidence="3" id="KW-1185">Reference proteome</keyword>
<reference evidence="2 3" key="1">
    <citation type="submission" date="2017-01" db="EMBL/GenBank/DDBJ databases">
        <title>Complete genome of Lacinutrix venerupis DOK2-8 isolated from seawater in Dokdo.</title>
        <authorList>
            <person name="Chi W.-J."/>
            <person name="Kim J.H."/>
        </authorList>
    </citation>
    <scope>NUCLEOTIDE SEQUENCE [LARGE SCALE GENOMIC DNA]</scope>
    <source>
        <strain evidence="2 3">DOK2-8</strain>
    </source>
</reference>
<dbReference type="SUPFAM" id="SSF109854">
    <property type="entry name" value="DinB/YfiT-like putative metalloenzymes"/>
    <property type="match status" value="1"/>
</dbReference>
<dbReference type="EMBL" id="CP019352">
    <property type="protein sequence ID" value="APY00353.1"/>
    <property type="molecule type" value="Genomic_DNA"/>
</dbReference>
<organism evidence="2 3">
    <name type="scientific">Lacinutrix venerupis</name>
    <dbReference type="NCBI Taxonomy" id="1486034"/>
    <lineage>
        <taxon>Bacteria</taxon>
        <taxon>Pseudomonadati</taxon>
        <taxon>Bacteroidota</taxon>
        <taxon>Flavobacteriia</taxon>
        <taxon>Flavobacteriales</taxon>
        <taxon>Flavobacteriaceae</taxon>
        <taxon>Lacinutrix</taxon>
    </lineage>
</organism>
<dbReference type="AlphaFoldDB" id="A0AAC9PX26"/>
<evidence type="ECO:0000259" key="1">
    <source>
        <dbReference type="Pfam" id="PF12867"/>
    </source>
</evidence>
<dbReference type="Pfam" id="PF12867">
    <property type="entry name" value="DinB_2"/>
    <property type="match status" value="1"/>
</dbReference>
<feature type="domain" description="DinB-like" evidence="1">
    <location>
        <begin position="32"/>
        <end position="168"/>
    </location>
</feature>
<dbReference type="InterPro" id="IPR024775">
    <property type="entry name" value="DinB-like"/>
</dbReference>
<proteinExistence type="predicted"/>
<evidence type="ECO:0000313" key="2">
    <source>
        <dbReference type="EMBL" id="APY00353.1"/>
    </source>
</evidence>
<protein>
    <submittedName>
        <fullName evidence="2">Damage-inducible protein DinB</fullName>
    </submittedName>
</protein>
<name>A0AAC9PX26_9FLAO</name>
<dbReference type="RefSeq" id="WP_076733259.1">
    <property type="nucleotide sequence ID" value="NZ_CP019352.1"/>
</dbReference>
<gene>
    <name evidence="2" type="ORF">BWR22_08495</name>
</gene>